<dbReference type="Proteomes" id="UP000798951">
    <property type="component" value="Unassembled WGS sequence"/>
</dbReference>
<evidence type="ECO:0000313" key="1">
    <source>
        <dbReference type="EMBL" id="KAF0848217.1"/>
    </source>
</evidence>
<dbReference type="RefSeq" id="WP_067982270.1">
    <property type="nucleotide sequence ID" value="NZ_VMSD01000002.1"/>
</dbReference>
<name>A0ABQ6YQY4_9NOCA</name>
<dbReference type="EMBL" id="VMSD01000002">
    <property type="protein sequence ID" value="KAF0848217.1"/>
    <property type="molecule type" value="Genomic_DNA"/>
</dbReference>
<keyword evidence="2" id="KW-1185">Reference proteome</keyword>
<sequence>MAEQQHEPTLTMQDIADLAQVHRPVVSMWRKRPVARGEFVPFPAPVATVDRVERFRRDEIIDWLERTGRGNNTAHRLDAPAMSVPDGVEFEHLVTLLCLAAASGRELSGLPAVELIALAHDVDPENTMLVAEVGAVTIEPKTLVYIDDLIESAFGPADALERLEAGRAGRALEARDFSESGLALLRCIVETCLEFQDSDMGCLVSDGDLPRLVLDLIGNRADLTVVGDDARARGLRRRATIREARLVDQVEVPAVRLMSVIGDDPASALERIDDVLVALEPGEIAIVVGAASVLCEKLGRELEPKRSGTVRLGGVAMALRLPRGLWRDAHRQAMGVWIVRGGADIEQPLVSDLGSPAAGPLDLEALAADIVGAMTTSARRAYRYARPRRRSDILAGGAMVPQGICADRLRVTDATDDIDRIRAATLVTARSMEPLDVLVVPAKGTVQVRHWSLAELAERKLVRMLRGSRIDPTHATAGASVPVLSADQSTDGMTLDPIDAERYYGRAVRTRPGDVIFAERPRPLARVDETGGALVASPSRILRLDRESEAGVGPRALAALINQMPAQGREWKAWSVPWLGGSETSELEDTLGRAAAYESQLRAGLTATSELCAALIHGIANGTVSLRAPEQVVV</sequence>
<proteinExistence type="predicted"/>
<organism evidence="1 2">
    <name type="scientific">Nocardia caishijiensis</name>
    <dbReference type="NCBI Taxonomy" id="184756"/>
    <lineage>
        <taxon>Bacteria</taxon>
        <taxon>Bacillati</taxon>
        <taxon>Actinomycetota</taxon>
        <taxon>Actinomycetes</taxon>
        <taxon>Mycobacteriales</taxon>
        <taxon>Nocardiaceae</taxon>
        <taxon>Nocardia</taxon>
    </lineage>
</organism>
<evidence type="ECO:0000313" key="2">
    <source>
        <dbReference type="Proteomes" id="UP000798951"/>
    </source>
</evidence>
<gene>
    <name evidence="1" type="ORF">FNL39_102365</name>
</gene>
<accession>A0ABQ6YQY4</accession>
<reference evidence="1 2" key="1">
    <citation type="submission" date="2019-07" db="EMBL/GenBank/DDBJ databases">
        <title>Genomic Encyclopedia of Type Strains, Phase IV (KMG-IV): sequencing the most valuable type-strain genomes for metagenomic binning, comparative biology and taxonomic classification.</title>
        <authorList>
            <person name="Goeker M."/>
        </authorList>
    </citation>
    <scope>NUCLEOTIDE SEQUENCE [LARGE SCALE GENOMIC DNA]</scope>
    <source>
        <strain evidence="1 2">DSM 44831</strain>
    </source>
</reference>
<comment type="caution">
    <text evidence="1">The sequence shown here is derived from an EMBL/GenBank/DDBJ whole genome shotgun (WGS) entry which is preliminary data.</text>
</comment>
<protein>
    <submittedName>
        <fullName evidence="1">Uncharacterized protein</fullName>
    </submittedName>
</protein>